<name>A0A813VYY2_9BILA</name>
<comment type="caution">
    <text evidence="4">The sequence shown here is derived from an EMBL/GenBank/DDBJ whole genome shotgun (WGS) entry which is preliminary data.</text>
</comment>
<keyword evidence="2 3" id="KW-0040">ANK repeat</keyword>
<proteinExistence type="predicted"/>
<evidence type="ECO:0000313" key="4">
    <source>
        <dbReference type="EMBL" id="CAF0847503.1"/>
    </source>
</evidence>
<organism evidence="4 8">
    <name type="scientific">Didymodactylos carnosus</name>
    <dbReference type="NCBI Taxonomy" id="1234261"/>
    <lineage>
        <taxon>Eukaryota</taxon>
        <taxon>Metazoa</taxon>
        <taxon>Spiralia</taxon>
        <taxon>Gnathifera</taxon>
        <taxon>Rotifera</taxon>
        <taxon>Eurotatoria</taxon>
        <taxon>Bdelloidea</taxon>
        <taxon>Philodinida</taxon>
        <taxon>Philodinidae</taxon>
        <taxon>Didymodactylos</taxon>
    </lineage>
</organism>
<dbReference type="OrthoDB" id="194358at2759"/>
<evidence type="ECO:0000313" key="5">
    <source>
        <dbReference type="EMBL" id="CAF0847563.1"/>
    </source>
</evidence>
<feature type="repeat" description="ANK" evidence="3">
    <location>
        <begin position="74"/>
        <end position="106"/>
    </location>
</feature>
<evidence type="ECO:0000256" key="2">
    <source>
        <dbReference type="ARBA" id="ARBA00023043"/>
    </source>
</evidence>
<gene>
    <name evidence="4" type="ORF">GPM918_LOCUS5895</name>
    <name evidence="5" type="ORF">GPM918_LOCUS5898</name>
    <name evidence="6" type="ORF">SRO942_LOCUS5895</name>
    <name evidence="7" type="ORF">SRO942_LOCUS5898</name>
</gene>
<evidence type="ECO:0000256" key="3">
    <source>
        <dbReference type="PROSITE-ProRule" id="PRU00023"/>
    </source>
</evidence>
<dbReference type="EMBL" id="CAJNOQ010000878">
    <property type="protein sequence ID" value="CAF0847503.1"/>
    <property type="molecule type" value="Genomic_DNA"/>
</dbReference>
<dbReference type="EMBL" id="CAJOBC010000878">
    <property type="protein sequence ID" value="CAF3635211.1"/>
    <property type="molecule type" value="Genomic_DNA"/>
</dbReference>
<dbReference type="PANTHER" id="PTHR24161">
    <property type="entry name" value="ANK_REP_REGION DOMAIN-CONTAINING PROTEIN-RELATED"/>
    <property type="match status" value="1"/>
</dbReference>
<keyword evidence="8" id="KW-1185">Reference proteome</keyword>
<dbReference type="PROSITE" id="PS50297">
    <property type="entry name" value="ANK_REP_REGION"/>
    <property type="match status" value="2"/>
</dbReference>
<evidence type="ECO:0000313" key="7">
    <source>
        <dbReference type="EMBL" id="CAF3635211.1"/>
    </source>
</evidence>
<evidence type="ECO:0000256" key="1">
    <source>
        <dbReference type="ARBA" id="ARBA00022737"/>
    </source>
</evidence>
<accession>A0A813VYY2</accession>
<sequence>MDCLHAADCGRLDIIKQLMTKENSVINMRHKDKSNRSFNVGGTPIHYACRSGHLDVVRYLLEKDPSLIDIKDIENWTPLHYACYNGHLAIVKLLLDKNADTKSQDSYLSKTPLEFAMYKQFRDIIHLLDKNIDETLWKRDFNDIARQGNTPVFRRHSKLFLGRYKLQENDLKCILEFRTDPNHDAIELNNVCDVELNDLSVNIILNHNFRQHEEKTKTLLSLDMDHNDGFLRSSTTSTNEHILVVTKC</sequence>
<reference evidence="4" key="1">
    <citation type="submission" date="2021-02" db="EMBL/GenBank/DDBJ databases">
        <authorList>
            <person name="Nowell W R."/>
        </authorList>
    </citation>
    <scope>NUCLEOTIDE SEQUENCE</scope>
</reference>
<dbReference type="PANTHER" id="PTHR24161:SF124">
    <property type="entry name" value="TRANSIENT RECEPTOR POTENTIAL CHANNEL PYREXIA"/>
    <property type="match status" value="1"/>
</dbReference>
<dbReference type="InterPro" id="IPR002110">
    <property type="entry name" value="Ankyrin_rpt"/>
</dbReference>
<feature type="repeat" description="ANK" evidence="3">
    <location>
        <begin position="40"/>
        <end position="63"/>
    </location>
</feature>
<dbReference type="SMART" id="SM00248">
    <property type="entry name" value="ANK"/>
    <property type="match status" value="3"/>
</dbReference>
<dbReference type="Pfam" id="PF12796">
    <property type="entry name" value="Ank_2"/>
    <property type="match status" value="1"/>
</dbReference>
<keyword evidence="1" id="KW-0677">Repeat</keyword>
<dbReference type="PRINTS" id="PR01415">
    <property type="entry name" value="ANKYRIN"/>
</dbReference>
<evidence type="ECO:0000313" key="6">
    <source>
        <dbReference type="EMBL" id="CAF3635152.1"/>
    </source>
</evidence>
<dbReference type="InterPro" id="IPR036770">
    <property type="entry name" value="Ankyrin_rpt-contain_sf"/>
</dbReference>
<dbReference type="Proteomes" id="UP000681722">
    <property type="component" value="Unassembled WGS sequence"/>
</dbReference>
<dbReference type="SUPFAM" id="SSF48403">
    <property type="entry name" value="Ankyrin repeat"/>
    <property type="match status" value="1"/>
</dbReference>
<dbReference type="PROSITE" id="PS50088">
    <property type="entry name" value="ANK_REPEAT"/>
    <property type="match status" value="2"/>
</dbReference>
<dbReference type="AlphaFoldDB" id="A0A813VYY2"/>
<dbReference type="EMBL" id="CAJNOQ010000878">
    <property type="protein sequence ID" value="CAF0847563.1"/>
    <property type="molecule type" value="Genomic_DNA"/>
</dbReference>
<protein>
    <submittedName>
        <fullName evidence="4">Uncharacterized protein</fullName>
    </submittedName>
</protein>
<dbReference type="Proteomes" id="UP000663829">
    <property type="component" value="Unassembled WGS sequence"/>
</dbReference>
<evidence type="ECO:0000313" key="8">
    <source>
        <dbReference type="Proteomes" id="UP000663829"/>
    </source>
</evidence>
<dbReference type="Gene3D" id="1.25.40.20">
    <property type="entry name" value="Ankyrin repeat-containing domain"/>
    <property type="match status" value="2"/>
</dbReference>
<dbReference type="EMBL" id="CAJOBC010000878">
    <property type="protein sequence ID" value="CAF3635152.1"/>
    <property type="molecule type" value="Genomic_DNA"/>
</dbReference>